<comment type="similarity">
    <text evidence="3">Belongs to the FliL family.</text>
</comment>
<dbReference type="AlphaFoldDB" id="A0A8J7RZ80"/>
<accession>A0A8J7RZ80</accession>
<evidence type="ECO:0000256" key="6">
    <source>
        <dbReference type="ARBA" id="ARBA00022692"/>
    </source>
</evidence>
<dbReference type="GO" id="GO:0009425">
    <property type="term" value="C:bacterial-type flagellum basal body"/>
    <property type="evidence" value="ECO:0007669"/>
    <property type="project" value="InterPro"/>
</dbReference>
<evidence type="ECO:0000256" key="8">
    <source>
        <dbReference type="ARBA" id="ARBA00022989"/>
    </source>
</evidence>
<evidence type="ECO:0000256" key="9">
    <source>
        <dbReference type="ARBA" id="ARBA00023136"/>
    </source>
</evidence>
<evidence type="ECO:0000256" key="4">
    <source>
        <dbReference type="ARBA" id="ARBA00022475"/>
    </source>
</evidence>
<keyword evidence="5" id="KW-0145">Chemotaxis</keyword>
<keyword evidence="7" id="KW-0283">Flagellar rotation</keyword>
<dbReference type="PANTHER" id="PTHR35091">
    <property type="entry name" value="FLAGELLAR PROTEIN FLIL"/>
    <property type="match status" value="1"/>
</dbReference>
<keyword evidence="9" id="KW-0472">Membrane</keyword>
<dbReference type="GO" id="GO:0006935">
    <property type="term" value="P:chemotaxis"/>
    <property type="evidence" value="ECO:0007669"/>
    <property type="project" value="UniProtKB-KW"/>
</dbReference>
<dbReference type="PANTHER" id="PTHR35091:SF2">
    <property type="entry name" value="FLAGELLAR PROTEIN FLIL"/>
    <property type="match status" value="1"/>
</dbReference>
<dbReference type="RefSeq" id="WP_210680366.1">
    <property type="nucleotide sequence ID" value="NZ_JAGMWN010000001.1"/>
</dbReference>
<evidence type="ECO:0000256" key="3">
    <source>
        <dbReference type="ARBA" id="ARBA00008281"/>
    </source>
</evidence>
<comment type="function">
    <text evidence="1">Controls the rotational direction of flagella during chemotaxis.</text>
</comment>
<dbReference type="EMBL" id="JAGMWN010000001">
    <property type="protein sequence ID" value="MBP5855793.1"/>
    <property type="molecule type" value="Genomic_DNA"/>
</dbReference>
<dbReference type="GO" id="GO:0071978">
    <property type="term" value="P:bacterial-type flagellum-dependent swarming motility"/>
    <property type="evidence" value="ECO:0007669"/>
    <property type="project" value="TreeGrafter"/>
</dbReference>
<keyword evidence="8" id="KW-1133">Transmembrane helix</keyword>
<dbReference type="GO" id="GO:0005886">
    <property type="term" value="C:plasma membrane"/>
    <property type="evidence" value="ECO:0007669"/>
    <property type="project" value="UniProtKB-SubCell"/>
</dbReference>
<evidence type="ECO:0008006" key="12">
    <source>
        <dbReference type="Google" id="ProtNLM"/>
    </source>
</evidence>
<dbReference type="InterPro" id="IPR005503">
    <property type="entry name" value="FliL"/>
</dbReference>
<evidence type="ECO:0000256" key="1">
    <source>
        <dbReference type="ARBA" id="ARBA00002254"/>
    </source>
</evidence>
<comment type="subcellular location">
    <subcellularLocation>
        <location evidence="2">Cell membrane</location>
        <topology evidence="2">Single-pass membrane protein</topology>
    </subcellularLocation>
</comment>
<reference evidence="10" key="1">
    <citation type="submission" date="2021-04" db="EMBL/GenBank/DDBJ databases">
        <authorList>
            <person name="Zhang D.-C."/>
        </authorList>
    </citation>
    <scope>NUCLEOTIDE SEQUENCE</scope>
    <source>
        <strain evidence="10">CGMCC 1.15697</strain>
    </source>
</reference>
<keyword evidence="11" id="KW-1185">Reference proteome</keyword>
<name>A0A8J7RZ80_9PROT</name>
<comment type="caution">
    <text evidence="10">The sequence shown here is derived from an EMBL/GenBank/DDBJ whole genome shotgun (WGS) entry which is preliminary data.</text>
</comment>
<sequence>MKKLLIILVLLILLLGAGGGGAYWWFLMRDAGEGHEASDAAPDDGPGEPAVYVELEALTIPVIRGGAVAKYVLLQISLEVEDLAAREEIQERMPRLMDAFLRDLHAYFASVPLDSPLNVRTVKARLRAIADRIVGADVVREVLIQGAYEKTN</sequence>
<protein>
    <recommendedName>
        <fullName evidence="12">Flagellar protein FliL</fullName>
    </recommendedName>
</protein>
<evidence type="ECO:0000256" key="5">
    <source>
        <dbReference type="ARBA" id="ARBA00022500"/>
    </source>
</evidence>
<evidence type="ECO:0000313" key="10">
    <source>
        <dbReference type="EMBL" id="MBP5855793.1"/>
    </source>
</evidence>
<evidence type="ECO:0000313" key="11">
    <source>
        <dbReference type="Proteomes" id="UP000672602"/>
    </source>
</evidence>
<proteinExistence type="inferred from homology"/>
<dbReference type="Proteomes" id="UP000672602">
    <property type="component" value="Unassembled WGS sequence"/>
</dbReference>
<organism evidence="10 11">
    <name type="scientific">Marivibrio halodurans</name>
    <dbReference type="NCBI Taxonomy" id="2039722"/>
    <lineage>
        <taxon>Bacteria</taxon>
        <taxon>Pseudomonadati</taxon>
        <taxon>Pseudomonadota</taxon>
        <taxon>Alphaproteobacteria</taxon>
        <taxon>Rhodospirillales</taxon>
        <taxon>Rhodospirillaceae</taxon>
        <taxon>Marivibrio</taxon>
    </lineage>
</organism>
<evidence type="ECO:0000256" key="2">
    <source>
        <dbReference type="ARBA" id="ARBA00004162"/>
    </source>
</evidence>
<evidence type="ECO:0000256" key="7">
    <source>
        <dbReference type="ARBA" id="ARBA00022779"/>
    </source>
</evidence>
<gene>
    <name evidence="10" type="ORF">KAJ83_02150</name>
</gene>
<keyword evidence="4" id="KW-1003">Cell membrane</keyword>
<keyword evidence="6" id="KW-0812">Transmembrane</keyword>